<dbReference type="Proteomes" id="UP000238650">
    <property type="component" value="Unassembled WGS sequence"/>
</dbReference>
<organism evidence="1 2">
    <name type="scientific">Leucobacter massiliensis</name>
    <dbReference type="NCBI Taxonomy" id="1686285"/>
    <lineage>
        <taxon>Bacteria</taxon>
        <taxon>Bacillati</taxon>
        <taxon>Actinomycetota</taxon>
        <taxon>Actinomycetes</taxon>
        <taxon>Micrococcales</taxon>
        <taxon>Microbacteriaceae</taxon>
        <taxon>Leucobacter</taxon>
    </lineage>
</organism>
<sequence length="70" mass="7564">MSAEAMTTLFTAICLLLALAGGFGWLVHRGDAAEQRLNAKIDAVSAEVVEVKVAVARLEGTQRPRLLREQ</sequence>
<evidence type="ECO:0000313" key="1">
    <source>
        <dbReference type="EMBL" id="PRI11924.1"/>
    </source>
</evidence>
<accession>A0A2S9QQS4</accession>
<gene>
    <name evidence="1" type="ORF">B4915_02275</name>
</gene>
<evidence type="ECO:0000313" key="2">
    <source>
        <dbReference type="Proteomes" id="UP000238650"/>
    </source>
</evidence>
<comment type="caution">
    <text evidence="1">The sequence shown here is derived from an EMBL/GenBank/DDBJ whole genome shotgun (WGS) entry which is preliminary data.</text>
</comment>
<dbReference type="AlphaFoldDB" id="A0A2S9QQS4"/>
<protein>
    <submittedName>
        <fullName evidence="1">Uncharacterized protein</fullName>
    </submittedName>
</protein>
<dbReference type="RefSeq" id="WP_105804238.1">
    <property type="nucleotide sequence ID" value="NZ_MWZD01000013.1"/>
</dbReference>
<name>A0A2S9QQS4_9MICO</name>
<proteinExistence type="predicted"/>
<keyword evidence="2" id="KW-1185">Reference proteome</keyword>
<dbReference type="EMBL" id="MWZD01000013">
    <property type="protein sequence ID" value="PRI11924.1"/>
    <property type="molecule type" value="Genomic_DNA"/>
</dbReference>
<reference evidence="1 2" key="1">
    <citation type="journal article" date="2017" name="New Microbes New Infect">
        <title>Genome sequence of 'Leucobacter massiliensis' sp. nov. isolated from human pharynx after travel to the 2014 Hajj.</title>
        <authorList>
            <person name="Leangapichart T."/>
            <person name="Gautret P."/>
            <person name="Nguyen T.T."/>
            <person name="Armstrong N."/>
            <person name="Rolain J.M."/>
        </authorList>
    </citation>
    <scope>NUCLEOTIDE SEQUENCE [LARGE SCALE GENOMIC DNA]</scope>
    <source>
        <strain evidence="1 2">122RC15</strain>
    </source>
</reference>